<dbReference type="Proteomes" id="UP001302321">
    <property type="component" value="Unassembled WGS sequence"/>
</dbReference>
<organism evidence="4 5">
    <name type="scientific">Triangularia setosa</name>
    <dbReference type="NCBI Taxonomy" id="2587417"/>
    <lineage>
        <taxon>Eukaryota</taxon>
        <taxon>Fungi</taxon>
        <taxon>Dikarya</taxon>
        <taxon>Ascomycota</taxon>
        <taxon>Pezizomycotina</taxon>
        <taxon>Sordariomycetes</taxon>
        <taxon>Sordariomycetidae</taxon>
        <taxon>Sordariales</taxon>
        <taxon>Podosporaceae</taxon>
        <taxon>Triangularia</taxon>
    </lineage>
</organism>
<feature type="region of interest" description="Disordered" evidence="2">
    <location>
        <begin position="275"/>
        <end position="296"/>
    </location>
</feature>
<feature type="domain" description="RING-type" evidence="3">
    <location>
        <begin position="41"/>
        <end position="109"/>
    </location>
</feature>
<dbReference type="AlphaFoldDB" id="A0AAN6W1J4"/>
<dbReference type="SUPFAM" id="SSF57850">
    <property type="entry name" value="RING/U-box"/>
    <property type="match status" value="1"/>
</dbReference>
<evidence type="ECO:0000256" key="2">
    <source>
        <dbReference type="SAM" id="MobiDB-lite"/>
    </source>
</evidence>
<proteinExistence type="predicted"/>
<evidence type="ECO:0000259" key="3">
    <source>
        <dbReference type="PROSITE" id="PS50089"/>
    </source>
</evidence>
<gene>
    <name evidence="4" type="ORF">QBC36DRAFT_293127</name>
</gene>
<name>A0AAN6W1J4_9PEZI</name>
<dbReference type="InterPro" id="IPR001841">
    <property type="entry name" value="Znf_RING"/>
</dbReference>
<protein>
    <recommendedName>
        <fullName evidence="3">RING-type domain-containing protein</fullName>
    </recommendedName>
</protein>
<evidence type="ECO:0000256" key="1">
    <source>
        <dbReference type="PROSITE-ProRule" id="PRU00175"/>
    </source>
</evidence>
<comment type="caution">
    <text evidence="4">The sequence shown here is derived from an EMBL/GenBank/DDBJ whole genome shotgun (WGS) entry which is preliminary data.</text>
</comment>
<dbReference type="PROSITE" id="PS50089">
    <property type="entry name" value="ZF_RING_2"/>
    <property type="match status" value="1"/>
</dbReference>
<keyword evidence="5" id="KW-1185">Reference proteome</keyword>
<reference evidence="4" key="2">
    <citation type="submission" date="2023-05" db="EMBL/GenBank/DDBJ databases">
        <authorList>
            <consortium name="Lawrence Berkeley National Laboratory"/>
            <person name="Steindorff A."/>
            <person name="Hensen N."/>
            <person name="Bonometti L."/>
            <person name="Westerberg I."/>
            <person name="Brannstrom I.O."/>
            <person name="Guillou S."/>
            <person name="Cros-Aarteil S."/>
            <person name="Calhoun S."/>
            <person name="Haridas S."/>
            <person name="Kuo A."/>
            <person name="Mondo S."/>
            <person name="Pangilinan J."/>
            <person name="Riley R."/>
            <person name="Labutti K."/>
            <person name="Andreopoulos B."/>
            <person name="Lipzen A."/>
            <person name="Chen C."/>
            <person name="Yanf M."/>
            <person name="Daum C."/>
            <person name="Ng V."/>
            <person name="Clum A."/>
            <person name="Ohm R."/>
            <person name="Martin F."/>
            <person name="Silar P."/>
            <person name="Natvig D."/>
            <person name="Lalanne C."/>
            <person name="Gautier V."/>
            <person name="Ament-Velasquez S.L."/>
            <person name="Kruys A."/>
            <person name="Hutchinson M.I."/>
            <person name="Powell A.J."/>
            <person name="Barry K."/>
            <person name="Miller A.N."/>
            <person name="Grigoriev I.V."/>
            <person name="Debuchy R."/>
            <person name="Gladieux P."/>
            <person name="Thoren M.H."/>
            <person name="Johannesson H."/>
        </authorList>
    </citation>
    <scope>NUCLEOTIDE SEQUENCE</scope>
    <source>
        <strain evidence="4">CBS 892.96</strain>
    </source>
</reference>
<accession>A0AAN6W1J4</accession>
<dbReference type="Gene3D" id="3.30.40.10">
    <property type="entry name" value="Zinc/RING finger domain, C3HC4 (zinc finger)"/>
    <property type="match status" value="1"/>
</dbReference>
<evidence type="ECO:0000313" key="4">
    <source>
        <dbReference type="EMBL" id="KAK4173703.1"/>
    </source>
</evidence>
<feature type="non-terminal residue" evidence="4">
    <location>
        <position position="296"/>
    </location>
</feature>
<reference evidence="4" key="1">
    <citation type="journal article" date="2023" name="Mol. Phylogenet. Evol.">
        <title>Genome-scale phylogeny and comparative genomics of the fungal order Sordariales.</title>
        <authorList>
            <person name="Hensen N."/>
            <person name="Bonometti L."/>
            <person name="Westerberg I."/>
            <person name="Brannstrom I.O."/>
            <person name="Guillou S."/>
            <person name="Cros-Aarteil S."/>
            <person name="Calhoun S."/>
            <person name="Haridas S."/>
            <person name="Kuo A."/>
            <person name="Mondo S."/>
            <person name="Pangilinan J."/>
            <person name="Riley R."/>
            <person name="LaButti K."/>
            <person name="Andreopoulos B."/>
            <person name="Lipzen A."/>
            <person name="Chen C."/>
            <person name="Yan M."/>
            <person name="Daum C."/>
            <person name="Ng V."/>
            <person name="Clum A."/>
            <person name="Steindorff A."/>
            <person name="Ohm R.A."/>
            <person name="Martin F."/>
            <person name="Silar P."/>
            <person name="Natvig D.O."/>
            <person name="Lalanne C."/>
            <person name="Gautier V."/>
            <person name="Ament-Velasquez S.L."/>
            <person name="Kruys A."/>
            <person name="Hutchinson M.I."/>
            <person name="Powell A.J."/>
            <person name="Barry K."/>
            <person name="Miller A.N."/>
            <person name="Grigoriev I.V."/>
            <person name="Debuchy R."/>
            <person name="Gladieux P."/>
            <person name="Hiltunen Thoren M."/>
            <person name="Johannesson H."/>
        </authorList>
    </citation>
    <scope>NUCLEOTIDE SEQUENCE</scope>
    <source>
        <strain evidence="4">CBS 892.96</strain>
    </source>
</reference>
<keyword evidence="1" id="KW-0863">Zinc-finger</keyword>
<evidence type="ECO:0000313" key="5">
    <source>
        <dbReference type="Proteomes" id="UP001302321"/>
    </source>
</evidence>
<sequence length="296" mass="32839">MSAPAAAPGRRGNLALFHQLRKYLFFSAASKARRPIPRVTCGICRSPTDEITTPATPAELLCLRSQPANPESTCKPGIVLPCGHMFHADCWGPYPSSFEGNPVLCPACRLTLVFGQFPRKCEDLCEIYHLPDGDQVNWKRLIRRVPQTVQEHRIEQEALVPEGGQEEGRGKPFRLGNMCNEDRIVDATLLGDCIAEKRELDENVSLVDMMAYLTHDGWFDDEEIELAFPGWMEVVRNQEGARGVEGIKGEPGFGNEVRFVVGRLLELMRAEGYTWAGPPPPPPPRSSVGGGMALWQ</sequence>
<dbReference type="InterPro" id="IPR013083">
    <property type="entry name" value="Znf_RING/FYVE/PHD"/>
</dbReference>
<keyword evidence="1" id="KW-0479">Metal-binding</keyword>
<dbReference type="EMBL" id="MU866324">
    <property type="protein sequence ID" value="KAK4173703.1"/>
    <property type="molecule type" value="Genomic_DNA"/>
</dbReference>
<keyword evidence="1" id="KW-0862">Zinc</keyword>
<dbReference type="GO" id="GO:0008270">
    <property type="term" value="F:zinc ion binding"/>
    <property type="evidence" value="ECO:0007669"/>
    <property type="project" value="UniProtKB-KW"/>
</dbReference>